<organism evidence="2 3">
    <name type="scientific">Pleurodeles waltl</name>
    <name type="common">Iberian ribbed newt</name>
    <dbReference type="NCBI Taxonomy" id="8319"/>
    <lineage>
        <taxon>Eukaryota</taxon>
        <taxon>Metazoa</taxon>
        <taxon>Chordata</taxon>
        <taxon>Craniata</taxon>
        <taxon>Vertebrata</taxon>
        <taxon>Euteleostomi</taxon>
        <taxon>Amphibia</taxon>
        <taxon>Batrachia</taxon>
        <taxon>Caudata</taxon>
        <taxon>Salamandroidea</taxon>
        <taxon>Salamandridae</taxon>
        <taxon>Pleurodelinae</taxon>
        <taxon>Pleurodeles</taxon>
    </lineage>
</organism>
<evidence type="ECO:0000313" key="3">
    <source>
        <dbReference type="Proteomes" id="UP001066276"/>
    </source>
</evidence>
<feature type="transmembrane region" description="Helical" evidence="1">
    <location>
        <begin position="42"/>
        <end position="62"/>
    </location>
</feature>
<accession>A0AAV7S250</accession>
<keyword evidence="1" id="KW-0472">Membrane</keyword>
<sequence>MRSFSKQNWQYVDAYYWNISIETQIKPPNQKRRRYTLGRMESYQILLVFFYSFFTIFTLLLGDQLCRFSDKNIKISNVDSF</sequence>
<name>A0AAV7S250_PLEWA</name>
<gene>
    <name evidence="2" type="ORF">NDU88_010757</name>
</gene>
<dbReference type="AlphaFoldDB" id="A0AAV7S250"/>
<protein>
    <submittedName>
        <fullName evidence="2">Uncharacterized protein</fullName>
    </submittedName>
</protein>
<comment type="caution">
    <text evidence="2">The sequence shown here is derived from an EMBL/GenBank/DDBJ whole genome shotgun (WGS) entry which is preliminary data.</text>
</comment>
<evidence type="ECO:0000256" key="1">
    <source>
        <dbReference type="SAM" id="Phobius"/>
    </source>
</evidence>
<keyword evidence="1" id="KW-1133">Transmembrane helix</keyword>
<evidence type="ECO:0000313" key="2">
    <source>
        <dbReference type="EMBL" id="KAJ1158062.1"/>
    </source>
</evidence>
<keyword evidence="3" id="KW-1185">Reference proteome</keyword>
<keyword evidence="1" id="KW-0812">Transmembrane</keyword>
<reference evidence="2" key="1">
    <citation type="journal article" date="2022" name="bioRxiv">
        <title>Sequencing and chromosome-scale assembly of the giantPleurodeles waltlgenome.</title>
        <authorList>
            <person name="Brown T."/>
            <person name="Elewa A."/>
            <person name="Iarovenko S."/>
            <person name="Subramanian E."/>
            <person name="Araus A.J."/>
            <person name="Petzold A."/>
            <person name="Susuki M."/>
            <person name="Suzuki K.-i.T."/>
            <person name="Hayashi T."/>
            <person name="Toyoda A."/>
            <person name="Oliveira C."/>
            <person name="Osipova E."/>
            <person name="Leigh N.D."/>
            <person name="Simon A."/>
            <person name="Yun M.H."/>
        </authorList>
    </citation>
    <scope>NUCLEOTIDE SEQUENCE</scope>
    <source>
        <strain evidence="2">20211129_DDA</strain>
        <tissue evidence="2">Liver</tissue>
    </source>
</reference>
<proteinExistence type="predicted"/>
<dbReference type="EMBL" id="JANPWB010000009">
    <property type="protein sequence ID" value="KAJ1158062.1"/>
    <property type="molecule type" value="Genomic_DNA"/>
</dbReference>
<dbReference type="Proteomes" id="UP001066276">
    <property type="component" value="Chromosome 5"/>
</dbReference>